<name>A0A0M3ALW0_9SPHN</name>
<dbReference type="SUPFAM" id="SSF54913">
    <property type="entry name" value="GlnB-like"/>
    <property type="match status" value="1"/>
</dbReference>
<feature type="transmembrane region" description="Helical" evidence="6">
    <location>
        <begin position="236"/>
        <end position="257"/>
    </location>
</feature>
<dbReference type="EMBL" id="LBIC01000020">
    <property type="protein sequence ID" value="KKW89544.1"/>
    <property type="molecule type" value="Genomic_DNA"/>
</dbReference>
<feature type="transmembrane region" description="Helical" evidence="6">
    <location>
        <begin position="369"/>
        <end position="389"/>
    </location>
</feature>
<evidence type="ECO:0000256" key="5">
    <source>
        <dbReference type="ARBA" id="ARBA00023136"/>
    </source>
</evidence>
<dbReference type="InterPro" id="IPR050368">
    <property type="entry name" value="ClC-type_chloride_channel"/>
</dbReference>
<evidence type="ECO:0000313" key="8">
    <source>
        <dbReference type="Proteomes" id="UP000033874"/>
    </source>
</evidence>
<dbReference type="PATRIC" id="fig|56193.3.peg.5254"/>
<evidence type="ECO:0000256" key="4">
    <source>
        <dbReference type="ARBA" id="ARBA00022989"/>
    </source>
</evidence>
<dbReference type="Proteomes" id="UP000033874">
    <property type="component" value="Unassembled WGS sequence"/>
</dbReference>
<keyword evidence="5 6" id="KW-0472">Membrane</keyword>
<feature type="transmembrane region" description="Helical" evidence="6">
    <location>
        <begin position="158"/>
        <end position="183"/>
    </location>
</feature>
<dbReference type="PANTHER" id="PTHR43427:SF12">
    <property type="entry name" value="CHLORIDE TRANSPORTER"/>
    <property type="match status" value="1"/>
</dbReference>
<dbReference type="InterPro" id="IPR014743">
    <property type="entry name" value="Cl-channel_core"/>
</dbReference>
<evidence type="ECO:0000256" key="2">
    <source>
        <dbReference type="ARBA" id="ARBA00010554"/>
    </source>
</evidence>
<evidence type="ECO:0000256" key="1">
    <source>
        <dbReference type="ARBA" id="ARBA00004141"/>
    </source>
</evidence>
<comment type="similarity">
    <text evidence="2">Belongs to the UPF0166 family.</text>
</comment>
<dbReference type="Gene3D" id="1.10.3080.10">
    <property type="entry name" value="Clc chloride channel"/>
    <property type="match status" value="1"/>
</dbReference>
<dbReference type="AlphaFoldDB" id="A0A0M3ALW0"/>
<dbReference type="PANTHER" id="PTHR43427">
    <property type="entry name" value="CHLORIDE CHANNEL PROTEIN CLC-E"/>
    <property type="match status" value="1"/>
</dbReference>
<dbReference type="InterPro" id="IPR003793">
    <property type="entry name" value="UPF0166"/>
</dbReference>
<feature type="transmembrane region" description="Helical" evidence="6">
    <location>
        <begin position="31"/>
        <end position="53"/>
    </location>
</feature>
<gene>
    <name evidence="7" type="ORF">YP76_24895</name>
</gene>
<dbReference type="SUPFAM" id="SSF81340">
    <property type="entry name" value="Clc chloride channel"/>
    <property type="match status" value="1"/>
</dbReference>
<sequence length="609" mass="64208">MRATFANLFTSLNLEGHALARWDHAASVGRWTLLLIPMAVAVGTLCAAFLWSLDAATRARFEHPWLLFLLPVGGAGIGWLYHRLGRSVEGGNNLIVEQIHEPGGGVPLRMAPLVFLGTIVTHLLGGSAGREGTAVQLGGSLASAVAGWFRLDPSSIRVILMAGVAAGFGAVFGTPLAGAVFALEVLALGRVEYSALVPCLVAALVGDWTCHAWGMHHPAYAFAALGPTEPSLLFEPLLLLKAAMAGGAFGLASLLFAEANHALGGWLKRIIPYGPVRPAIGGLLVIALVYLLGTRAYLGLGVWSLTPGNPTIAGFFQPGRDSWSWALKMLFTVVTLSAGFKGGEVTPLFFIGAALGHALAAPLGVPVDLFAALGFVAVFAGAANTPLACTIMGIELFGAGAALPIAVACFVAYVCSGHNGIYLSQRVAVPKRSRTMLPPDLTLREARAMRPSPDLSAIFLPQSSEGTLLTQTHQLTSREIGMIRIYLKPADKAPPALSKSRWGAKPLYRALVTQAKADGIINAVAHHTHYGFSNHGPVRESGADLSNPHLTMCVELIGAKDQLELFCRTHGALLADKVIVYKHLEHWHVGPGSLEHEDASAAQRAAEAQ</sequence>
<dbReference type="GO" id="GO:0015108">
    <property type="term" value="F:chloride transmembrane transporter activity"/>
    <property type="evidence" value="ECO:0007669"/>
    <property type="project" value="InterPro"/>
</dbReference>
<reference evidence="7 8" key="1">
    <citation type="submission" date="2015-04" db="EMBL/GenBank/DDBJ databases">
        <title>Genome sequence of aromatic hydrocarbons-degrading Sphingobium chungbukense DJ77.</title>
        <authorList>
            <person name="Kim Y.-C."/>
            <person name="Chae J.-C."/>
        </authorList>
    </citation>
    <scope>NUCLEOTIDE SEQUENCE [LARGE SCALE GENOMIC DNA]</scope>
    <source>
        <strain evidence="7 8">DJ77</strain>
    </source>
</reference>
<feature type="transmembrane region" description="Helical" evidence="6">
    <location>
        <begin position="278"/>
        <end position="303"/>
    </location>
</feature>
<dbReference type="InterPro" id="IPR011322">
    <property type="entry name" value="N-reg_PII-like_a/b"/>
</dbReference>
<dbReference type="PRINTS" id="PR00762">
    <property type="entry name" value="CLCHANNEL"/>
</dbReference>
<dbReference type="GO" id="GO:0016020">
    <property type="term" value="C:membrane"/>
    <property type="evidence" value="ECO:0007669"/>
    <property type="project" value="UniProtKB-SubCell"/>
</dbReference>
<dbReference type="Pfam" id="PF00654">
    <property type="entry name" value="Voltage_CLC"/>
    <property type="match status" value="1"/>
</dbReference>
<evidence type="ECO:0000256" key="6">
    <source>
        <dbReference type="SAM" id="Phobius"/>
    </source>
</evidence>
<keyword evidence="8" id="KW-1185">Reference proteome</keyword>
<dbReference type="CDD" id="cd03682">
    <property type="entry name" value="ClC_sycA_like"/>
    <property type="match status" value="1"/>
</dbReference>
<evidence type="ECO:0000313" key="7">
    <source>
        <dbReference type="EMBL" id="KKW89544.1"/>
    </source>
</evidence>
<proteinExistence type="inferred from homology"/>
<comment type="caution">
    <text evidence="7">The sequence shown here is derived from an EMBL/GenBank/DDBJ whole genome shotgun (WGS) entry which is preliminary data.</text>
</comment>
<dbReference type="InterPro" id="IPR015867">
    <property type="entry name" value="N-reg_PII/ATP_PRibTrfase_C"/>
</dbReference>
<dbReference type="RefSeq" id="WP_046766114.1">
    <property type="nucleotide sequence ID" value="NZ_LBIC01000020.1"/>
</dbReference>
<evidence type="ECO:0000256" key="3">
    <source>
        <dbReference type="ARBA" id="ARBA00022692"/>
    </source>
</evidence>
<comment type="subcellular location">
    <subcellularLocation>
        <location evidence="1">Membrane</location>
        <topology evidence="1">Multi-pass membrane protein</topology>
    </subcellularLocation>
</comment>
<protein>
    <submittedName>
        <fullName evidence="7">Uncharacterized protein</fullName>
    </submittedName>
</protein>
<dbReference type="InterPro" id="IPR001807">
    <property type="entry name" value="ClC"/>
</dbReference>
<dbReference type="Gene3D" id="3.30.70.120">
    <property type="match status" value="1"/>
</dbReference>
<keyword evidence="4 6" id="KW-1133">Transmembrane helix</keyword>
<dbReference type="Pfam" id="PF02641">
    <property type="entry name" value="DUF190"/>
    <property type="match status" value="1"/>
</dbReference>
<feature type="transmembrane region" description="Helical" evidence="6">
    <location>
        <begin position="65"/>
        <end position="82"/>
    </location>
</feature>
<organism evidence="7 8">
    <name type="scientific">Sphingobium chungbukense</name>
    <dbReference type="NCBI Taxonomy" id="56193"/>
    <lineage>
        <taxon>Bacteria</taxon>
        <taxon>Pseudomonadati</taxon>
        <taxon>Pseudomonadota</taxon>
        <taxon>Alphaproteobacteria</taxon>
        <taxon>Sphingomonadales</taxon>
        <taxon>Sphingomonadaceae</taxon>
        <taxon>Sphingobium</taxon>
    </lineage>
</organism>
<feature type="transmembrane region" description="Helical" evidence="6">
    <location>
        <begin position="396"/>
        <end position="414"/>
    </location>
</feature>
<feature type="transmembrane region" description="Helical" evidence="6">
    <location>
        <begin position="195"/>
        <end position="216"/>
    </location>
</feature>
<keyword evidence="3 6" id="KW-0812">Transmembrane</keyword>
<accession>A0A0M3ALW0</accession>
<dbReference type="STRING" id="56193.YP76_24895"/>